<keyword evidence="2" id="KW-1185">Reference proteome</keyword>
<name>A0ABD1TWJ7_9LAMI</name>
<sequence length="265" mass="28853">MVFNNSVQRSPPNLKPQERIKNKSVLMSWIYGSLANGEMDCDTSNRIEQKRARQWSMDTSEQELFSNKKQAVKSASSEPASGAANMSISLLGNTSSSQPSHIVNCLFRPEPVRSSNFADKNVSHFVAPDLNMRKKADVDQVEIDSSICLSKSHDVEGLNASNEPASGAANMSISLLGNSPSSQSGHIGGCLFRPEPIRNSNFADKYASLFVTPDLNMQKKAFVDKVEIDSSICLSKSLDVEGPLCLNAGVRKIKVNQGCLRESPV</sequence>
<gene>
    <name evidence="1" type="ORF">Adt_13355</name>
</gene>
<organism evidence="1 2">
    <name type="scientific">Abeliophyllum distichum</name>
    <dbReference type="NCBI Taxonomy" id="126358"/>
    <lineage>
        <taxon>Eukaryota</taxon>
        <taxon>Viridiplantae</taxon>
        <taxon>Streptophyta</taxon>
        <taxon>Embryophyta</taxon>
        <taxon>Tracheophyta</taxon>
        <taxon>Spermatophyta</taxon>
        <taxon>Magnoliopsida</taxon>
        <taxon>eudicotyledons</taxon>
        <taxon>Gunneridae</taxon>
        <taxon>Pentapetalae</taxon>
        <taxon>asterids</taxon>
        <taxon>lamiids</taxon>
        <taxon>Lamiales</taxon>
        <taxon>Oleaceae</taxon>
        <taxon>Forsythieae</taxon>
        <taxon>Abeliophyllum</taxon>
    </lineage>
</organism>
<dbReference type="AlphaFoldDB" id="A0ABD1TWJ7"/>
<reference evidence="2" key="1">
    <citation type="submission" date="2024-07" db="EMBL/GenBank/DDBJ databases">
        <title>Two chromosome-level genome assemblies of Korean endemic species Abeliophyllum distichum and Forsythia ovata (Oleaceae).</title>
        <authorList>
            <person name="Jang H."/>
        </authorList>
    </citation>
    <scope>NUCLEOTIDE SEQUENCE [LARGE SCALE GENOMIC DNA]</scope>
</reference>
<evidence type="ECO:0000313" key="1">
    <source>
        <dbReference type="EMBL" id="KAL2517108.1"/>
    </source>
</evidence>
<accession>A0ABD1TWJ7</accession>
<proteinExistence type="predicted"/>
<evidence type="ECO:0000313" key="2">
    <source>
        <dbReference type="Proteomes" id="UP001604336"/>
    </source>
</evidence>
<dbReference type="Proteomes" id="UP001604336">
    <property type="component" value="Unassembled WGS sequence"/>
</dbReference>
<comment type="caution">
    <text evidence="1">The sequence shown here is derived from an EMBL/GenBank/DDBJ whole genome shotgun (WGS) entry which is preliminary data.</text>
</comment>
<dbReference type="EMBL" id="JBFOLK010000004">
    <property type="protein sequence ID" value="KAL2517108.1"/>
    <property type="molecule type" value="Genomic_DNA"/>
</dbReference>
<protein>
    <submittedName>
        <fullName evidence="1">TDBD domain-containing protein</fullName>
    </submittedName>
</protein>